<comment type="caution">
    <text evidence="7">The sequence shown here is derived from an EMBL/GenBank/DDBJ whole genome shotgun (WGS) entry which is preliminary data.</text>
</comment>
<evidence type="ECO:0000256" key="3">
    <source>
        <dbReference type="ARBA" id="ARBA00023163"/>
    </source>
</evidence>
<keyword evidence="4" id="KW-0539">Nucleus</keyword>
<gene>
    <name evidence="7" type="ORF">ABOM_002894</name>
</gene>
<sequence>MGRRVWWYLIATDWLLAARYGGPGEGVYQANPRQMIVKKPRNINDVDLLDAGLHLDLPISQPTEMSYFLQRLRLAEISRSIVDHTPMAVTSAGGASYYAHVTAMDFELDQMIHDIPSFFHLDTYECSADSTTRGIFIQAYLLNSVIHTQRCKLHLTYLTSGPNNNPAYTSSRETCLKSARQLIRAEAQLERAQHSFVQIRLRLSAILYGVFMASIVLLMDACVNGTGSLQDEIRYGEVAEALRILEDARSHSLAAANLLESLTQVLAKHRAQQQISRVSDPLQLGGASTTAATSTNPVMGVTTAQMYQRPDTLSLAGTPNPVDTNKSGPTVAVPDQMPPTTGQPSYGNQLAQSLEELVDLDGFQWDDLFSGMDASTFF</sequence>
<dbReference type="PANTHER" id="PTHR31001">
    <property type="entry name" value="UNCHARACTERIZED TRANSCRIPTIONAL REGULATORY PROTEIN"/>
    <property type="match status" value="1"/>
</dbReference>
<evidence type="ECO:0008006" key="9">
    <source>
        <dbReference type="Google" id="ProtNLM"/>
    </source>
</evidence>
<evidence type="ECO:0000256" key="5">
    <source>
        <dbReference type="SAM" id="MobiDB-lite"/>
    </source>
</evidence>
<dbReference type="GO" id="GO:0005634">
    <property type="term" value="C:nucleus"/>
    <property type="evidence" value="ECO:0007669"/>
    <property type="project" value="UniProtKB-SubCell"/>
</dbReference>
<keyword evidence="6" id="KW-0732">Signal</keyword>
<dbReference type="CDD" id="cd12148">
    <property type="entry name" value="fungal_TF_MHR"/>
    <property type="match status" value="1"/>
</dbReference>
<evidence type="ECO:0000313" key="7">
    <source>
        <dbReference type="EMBL" id="OGM48076.1"/>
    </source>
</evidence>
<dbReference type="EMBL" id="LYCR01000018">
    <property type="protein sequence ID" value="OGM48076.1"/>
    <property type="molecule type" value="Genomic_DNA"/>
</dbReference>
<keyword evidence="3" id="KW-0804">Transcription</keyword>
<accession>A0A1F8A8P0</accession>
<comment type="subcellular location">
    <subcellularLocation>
        <location evidence="1">Nucleus</location>
    </subcellularLocation>
</comment>
<feature type="chain" id="PRO_5009534585" description="Transcription factor domain-containing protein" evidence="6">
    <location>
        <begin position="18"/>
        <end position="378"/>
    </location>
</feature>
<evidence type="ECO:0000256" key="2">
    <source>
        <dbReference type="ARBA" id="ARBA00023015"/>
    </source>
</evidence>
<evidence type="ECO:0000313" key="8">
    <source>
        <dbReference type="Proteomes" id="UP000179179"/>
    </source>
</evidence>
<reference evidence="7 8" key="1">
    <citation type="journal article" date="2016" name="Genome Biol. Evol.">
        <title>Draft genome sequence of an aflatoxigenic Aspergillus species, A. bombycis.</title>
        <authorList>
            <person name="Moore G.G."/>
            <person name="Mack B.M."/>
            <person name="Beltz S.B."/>
            <person name="Gilbert M.K."/>
        </authorList>
    </citation>
    <scope>NUCLEOTIDE SEQUENCE [LARGE SCALE GENOMIC DNA]</scope>
    <source>
        <strain evidence="8">NRRL 26010</strain>
    </source>
</reference>
<dbReference type="GeneID" id="34446284"/>
<name>A0A1F8A8P0_9EURO</name>
<dbReference type="OrthoDB" id="4506434at2759"/>
<protein>
    <recommendedName>
        <fullName evidence="9">Transcription factor domain-containing protein</fullName>
    </recommendedName>
</protein>
<dbReference type="Proteomes" id="UP000179179">
    <property type="component" value="Unassembled WGS sequence"/>
</dbReference>
<evidence type="ECO:0000256" key="4">
    <source>
        <dbReference type="ARBA" id="ARBA00023242"/>
    </source>
</evidence>
<dbReference type="InterPro" id="IPR050613">
    <property type="entry name" value="Sec_Metabolite_Reg"/>
</dbReference>
<keyword evidence="2" id="KW-0805">Transcription regulation</keyword>
<organism evidence="7 8">
    <name type="scientific">Aspergillus bombycis</name>
    <dbReference type="NCBI Taxonomy" id="109264"/>
    <lineage>
        <taxon>Eukaryota</taxon>
        <taxon>Fungi</taxon>
        <taxon>Dikarya</taxon>
        <taxon>Ascomycota</taxon>
        <taxon>Pezizomycotina</taxon>
        <taxon>Eurotiomycetes</taxon>
        <taxon>Eurotiomycetidae</taxon>
        <taxon>Eurotiales</taxon>
        <taxon>Aspergillaceae</taxon>
        <taxon>Aspergillus</taxon>
    </lineage>
</organism>
<evidence type="ECO:0000256" key="6">
    <source>
        <dbReference type="SAM" id="SignalP"/>
    </source>
</evidence>
<feature type="region of interest" description="Disordered" evidence="5">
    <location>
        <begin position="318"/>
        <end position="345"/>
    </location>
</feature>
<keyword evidence="8" id="KW-1185">Reference proteome</keyword>
<dbReference type="PANTHER" id="PTHR31001:SF90">
    <property type="entry name" value="CENTROMERE DNA-BINDING PROTEIN COMPLEX CBF3 SUBUNIT B"/>
    <property type="match status" value="1"/>
</dbReference>
<dbReference type="STRING" id="109264.A0A1F8A8P0"/>
<feature type="compositionally biased region" description="Polar residues" evidence="5">
    <location>
        <begin position="318"/>
        <end position="328"/>
    </location>
</feature>
<feature type="signal peptide" evidence="6">
    <location>
        <begin position="1"/>
        <end position="17"/>
    </location>
</feature>
<dbReference type="RefSeq" id="XP_022391793.1">
    <property type="nucleotide sequence ID" value="XM_022530024.1"/>
</dbReference>
<proteinExistence type="predicted"/>
<evidence type="ECO:0000256" key="1">
    <source>
        <dbReference type="ARBA" id="ARBA00004123"/>
    </source>
</evidence>
<dbReference type="AlphaFoldDB" id="A0A1F8A8P0"/>